<dbReference type="GO" id="GO:0015095">
    <property type="term" value="F:magnesium ion transmembrane transporter activity"/>
    <property type="evidence" value="ECO:0007669"/>
    <property type="project" value="UniProtKB-UniRule"/>
</dbReference>
<keyword evidence="9 12" id="KW-0472">Membrane</keyword>
<dbReference type="NCBIfam" id="TIGR00383">
    <property type="entry name" value="corA"/>
    <property type="match status" value="1"/>
</dbReference>
<comment type="subcellular location">
    <subcellularLocation>
        <location evidence="1">Cell membrane</location>
        <topology evidence="1">Multi-pass membrane protein</topology>
    </subcellularLocation>
    <subcellularLocation>
        <location evidence="12">Membrane</location>
        <topology evidence="12">Multi-pass membrane protein</topology>
    </subcellularLocation>
</comment>
<feature type="transmembrane region" description="Helical" evidence="12">
    <location>
        <begin position="328"/>
        <end position="348"/>
    </location>
</feature>
<comment type="similarity">
    <text evidence="2 12">Belongs to the CorA metal ion transporter (MIT) (TC 1.A.35) family.</text>
</comment>
<keyword evidence="15" id="KW-1185">Reference proteome</keyword>
<evidence type="ECO:0000256" key="3">
    <source>
        <dbReference type="ARBA" id="ARBA00022448"/>
    </source>
</evidence>
<evidence type="ECO:0000256" key="5">
    <source>
        <dbReference type="ARBA" id="ARBA00022692"/>
    </source>
</evidence>
<gene>
    <name evidence="12 14" type="primary">corA</name>
    <name evidence="14" type="ORF">DSM101010T_00510</name>
</gene>
<evidence type="ECO:0000256" key="10">
    <source>
        <dbReference type="ARBA" id="ARBA00034269"/>
    </source>
</evidence>
<proteinExistence type="inferred from homology"/>
<evidence type="ECO:0000256" key="7">
    <source>
        <dbReference type="ARBA" id="ARBA00022989"/>
    </source>
</evidence>
<dbReference type="Gene3D" id="3.30.460.20">
    <property type="entry name" value="CorA soluble domain-like"/>
    <property type="match status" value="1"/>
</dbReference>
<dbReference type="GO" id="GO:0005886">
    <property type="term" value="C:plasma membrane"/>
    <property type="evidence" value="ECO:0007669"/>
    <property type="project" value="UniProtKB-SubCell"/>
</dbReference>
<dbReference type="Proteomes" id="UP000503840">
    <property type="component" value="Unassembled WGS sequence"/>
</dbReference>
<evidence type="ECO:0000256" key="1">
    <source>
        <dbReference type="ARBA" id="ARBA00004651"/>
    </source>
</evidence>
<dbReference type="GO" id="GO:0050897">
    <property type="term" value="F:cobalt ion binding"/>
    <property type="evidence" value="ECO:0007669"/>
    <property type="project" value="TreeGrafter"/>
</dbReference>
<dbReference type="RefSeq" id="WP_174403397.1">
    <property type="nucleotide sequence ID" value="NZ_BLVO01000001.1"/>
</dbReference>
<reference evidence="14 15" key="1">
    <citation type="submission" date="2020-05" db="EMBL/GenBank/DDBJ databases">
        <title>Draft genome sequence of Desulfovibrio sp. strain HN2T.</title>
        <authorList>
            <person name="Ueno A."/>
            <person name="Tamazawa S."/>
            <person name="Tamamura S."/>
            <person name="Murakami T."/>
            <person name="Kiyama T."/>
            <person name="Inomata H."/>
            <person name="Amano Y."/>
            <person name="Miyakawa K."/>
            <person name="Tamaki H."/>
            <person name="Naganuma T."/>
            <person name="Kaneko K."/>
        </authorList>
    </citation>
    <scope>NUCLEOTIDE SEQUENCE [LARGE SCALE GENOMIC DNA]</scope>
    <source>
        <strain evidence="14 15">HN2</strain>
    </source>
</reference>
<dbReference type="GO" id="GO:0015087">
    <property type="term" value="F:cobalt ion transmembrane transporter activity"/>
    <property type="evidence" value="ECO:0007669"/>
    <property type="project" value="UniProtKB-UniRule"/>
</dbReference>
<comment type="catalytic activity">
    <reaction evidence="10">
        <text>Mg(2+)(in) = Mg(2+)(out)</text>
        <dbReference type="Rhea" id="RHEA:29827"/>
        <dbReference type="ChEBI" id="CHEBI:18420"/>
    </reaction>
</comment>
<keyword evidence="3 12" id="KW-0813">Transport</keyword>
<dbReference type="SUPFAM" id="SSF144083">
    <property type="entry name" value="Magnesium transport protein CorA, transmembrane region"/>
    <property type="match status" value="1"/>
</dbReference>
<feature type="compositionally biased region" description="Basic and acidic residues" evidence="13">
    <location>
        <begin position="1"/>
        <end position="14"/>
    </location>
</feature>
<dbReference type="AlphaFoldDB" id="A0A7J0BDG2"/>
<feature type="transmembrane region" description="Helical" evidence="12">
    <location>
        <begin position="296"/>
        <end position="316"/>
    </location>
</feature>
<evidence type="ECO:0000256" key="4">
    <source>
        <dbReference type="ARBA" id="ARBA00022475"/>
    </source>
</evidence>
<feature type="region of interest" description="Disordered" evidence="13">
    <location>
        <begin position="1"/>
        <end position="20"/>
    </location>
</feature>
<dbReference type="GO" id="GO:0000287">
    <property type="term" value="F:magnesium ion binding"/>
    <property type="evidence" value="ECO:0007669"/>
    <property type="project" value="TreeGrafter"/>
</dbReference>
<comment type="function">
    <text evidence="11">Mediates influx of magnesium ions. Alternates between open and closed states. Activated by low cytoplasmic Mg(2+) levels. Inactive when cytoplasmic Mg(2+) levels are high.</text>
</comment>
<evidence type="ECO:0000256" key="12">
    <source>
        <dbReference type="RuleBase" id="RU362010"/>
    </source>
</evidence>
<dbReference type="FunFam" id="1.20.58.340:FF:000004">
    <property type="entry name" value="Magnesium transport protein CorA"/>
    <property type="match status" value="1"/>
</dbReference>
<dbReference type="Gene3D" id="1.20.58.340">
    <property type="entry name" value="Magnesium transport protein CorA, transmembrane region"/>
    <property type="match status" value="2"/>
</dbReference>
<evidence type="ECO:0000256" key="9">
    <source>
        <dbReference type="ARBA" id="ARBA00023136"/>
    </source>
</evidence>
<evidence type="ECO:0000256" key="13">
    <source>
        <dbReference type="SAM" id="MobiDB-lite"/>
    </source>
</evidence>
<keyword evidence="5 12" id="KW-0812">Transmembrane</keyword>
<dbReference type="EMBL" id="BLVO01000001">
    <property type="protein sequence ID" value="GFM31686.1"/>
    <property type="molecule type" value="Genomic_DNA"/>
</dbReference>
<keyword evidence="8 12" id="KW-0406">Ion transport</keyword>
<evidence type="ECO:0000313" key="14">
    <source>
        <dbReference type="EMBL" id="GFM31686.1"/>
    </source>
</evidence>
<organism evidence="14 15">
    <name type="scientific">Desulfovibrio subterraneus</name>
    <dbReference type="NCBI Taxonomy" id="2718620"/>
    <lineage>
        <taxon>Bacteria</taxon>
        <taxon>Pseudomonadati</taxon>
        <taxon>Thermodesulfobacteriota</taxon>
        <taxon>Desulfovibrionia</taxon>
        <taxon>Desulfovibrionales</taxon>
        <taxon>Desulfovibrionaceae</taxon>
        <taxon>Desulfovibrio</taxon>
    </lineage>
</organism>
<dbReference type="CDD" id="cd12828">
    <property type="entry name" value="TmCorA-like_1"/>
    <property type="match status" value="1"/>
</dbReference>
<dbReference type="SUPFAM" id="SSF143865">
    <property type="entry name" value="CorA soluble domain-like"/>
    <property type="match status" value="1"/>
</dbReference>
<dbReference type="InterPro" id="IPR045863">
    <property type="entry name" value="CorA_TM1_TM2"/>
</dbReference>
<dbReference type="InterPro" id="IPR004488">
    <property type="entry name" value="Mg/Co-transport_prot_CorA"/>
</dbReference>
<keyword evidence="7 12" id="KW-1133">Transmembrane helix</keyword>
<accession>A0A7J0BDG2</accession>
<evidence type="ECO:0000313" key="15">
    <source>
        <dbReference type="Proteomes" id="UP000503840"/>
    </source>
</evidence>
<keyword evidence="4 12" id="KW-1003">Cell membrane</keyword>
<protein>
    <recommendedName>
        <fullName evidence="12">Magnesium transport protein CorA</fullName>
    </recommendedName>
</protein>
<evidence type="ECO:0000256" key="2">
    <source>
        <dbReference type="ARBA" id="ARBA00009765"/>
    </source>
</evidence>
<evidence type="ECO:0000256" key="8">
    <source>
        <dbReference type="ARBA" id="ARBA00023065"/>
    </source>
</evidence>
<comment type="caution">
    <text evidence="14">The sequence shown here is derived from an EMBL/GenBank/DDBJ whole genome shotgun (WGS) entry which is preliminary data.</text>
</comment>
<evidence type="ECO:0000256" key="6">
    <source>
        <dbReference type="ARBA" id="ARBA00022842"/>
    </source>
</evidence>
<dbReference type="InterPro" id="IPR002523">
    <property type="entry name" value="MgTranspt_CorA/ZnTranspt_ZntB"/>
</dbReference>
<keyword evidence="6 12" id="KW-0460">Magnesium</keyword>
<dbReference type="PANTHER" id="PTHR46494">
    <property type="entry name" value="CORA FAMILY METAL ION TRANSPORTER (EUROFUNG)"/>
    <property type="match status" value="1"/>
</dbReference>
<evidence type="ECO:0000256" key="11">
    <source>
        <dbReference type="ARBA" id="ARBA00045497"/>
    </source>
</evidence>
<dbReference type="InterPro" id="IPR045861">
    <property type="entry name" value="CorA_cytoplasmic_dom"/>
</dbReference>
<dbReference type="Pfam" id="PF01544">
    <property type="entry name" value="CorA"/>
    <property type="match status" value="1"/>
</dbReference>
<name>A0A7J0BDG2_9BACT</name>
<dbReference type="PANTHER" id="PTHR46494:SF1">
    <property type="entry name" value="CORA FAMILY METAL ION TRANSPORTER (EUROFUNG)"/>
    <property type="match status" value="1"/>
</dbReference>
<sequence>MFESVRHNSMKRGEAPGTAIYSGTDKDFAPSLLCVDYSADAMVEQVLPYPFELPAQAEGMDRLLLMSGLHEAEQVQALAERYGMHPLAVEDVLNTGHRPSMDEYDDHVVISLRHIEYDRNAVRLRERHVSIVCREGVVIGFLEERDSIWEGLLNRLRKGKGRIRKFGSMYLAIAMLDVLVDGYFGVISTIGADVEALEESLGEDGADEETLMRIYALKRIVVALRNALLPAQQALSALHRNEEVEISEDVEPFFGDVKGHADQVVEAVQALHDLLSGLLDLQISLAGMRMNNVMKFLTVIATIFIPLTFIAGLYGMNFRYMPELDWRYGYPAALVIMLAVGGVMLYYFRKNKWL</sequence>